<feature type="transmembrane region" description="Helical" evidence="1">
    <location>
        <begin position="50"/>
        <end position="72"/>
    </location>
</feature>
<organism evidence="2 3">
    <name type="scientific">Pieris brassicae</name>
    <name type="common">White butterfly</name>
    <name type="synonym">Large white butterfly</name>
    <dbReference type="NCBI Taxonomy" id="7116"/>
    <lineage>
        <taxon>Eukaryota</taxon>
        <taxon>Metazoa</taxon>
        <taxon>Ecdysozoa</taxon>
        <taxon>Arthropoda</taxon>
        <taxon>Hexapoda</taxon>
        <taxon>Insecta</taxon>
        <taxon>Pterygota</taxon>
        <taxon>Neoptera</taxon>
        <taxon>Endopterygota</taxon>
        <taxon>Lepidoptera</taxon>
        <taxon>Glossata</taxon>
        <taxon>Ditrysia</taxon>
        <taxon>Papilionoidea</taxon>
        <taxon>Pieridae</taxon>
        <taxon>Pierinae</taxon>
        <taxon>Pieris</taxon>
    </lineage>
</organism>
<proteinExistence type="predicted"/>
<dbReference type="Proteomes" id="UP001152562">
    <property type="component" value="Unassembled WGS sequence"/>
</dbReference>
<dbReference type="AlphaFoldDB" id="A0A9P0TML3"/>
<gene>
    <name evidence="2" type="ORF">PIBRA_LOCUS8438</name>
</gene>
<evidence type="ECO:0000313" key="3">
    <source>
        <dbReference type="Proteomes" id="UP001152562"/>
    </source>
</evidence>
<evidence type="ECO:0000313" key="2">
    <source>
        <dbReference type="EMBL" id="CAH4031989.1"/>
    </source>
</evidence>
<comment type="caution">
    <text evidence="2">The sequence shown here is derived from an EMBL/GenBank/DDBJ whole genome shotgun (WGS) entry which is preliminary data.</text>
</comment>
<dbReference type="EMBL" id="CALOZG010000021">
    <property type="protein sequence ID" value="CAH4031989.1"/>
    <property type="molecule type" value="Genomic_DNA"/>
</dbReference>
<protein>
    <submittedName>
        <fullName evidence="2">Uncharacterized protein</fullName>
    </submittedName>
</protein>
<name>A0A9P0TML3_PIEBR</name>
<sequence>MGASKKSHGKKEHKETQSPVLKIFKDFHRDMEELRKPGGLILKKVLASEYTCIACLLVLFSASVVGAFLLVFKSSAIETVKTDGGKKLQVMKRQLSDQKWVNDIKFEHFIRSSIPELFSNFQAMLMAILTGSEGFVSEIESTSSFGIKFPKRVVRIPVRAIYTHVCMSSWDGPFGFPGVFGSDLAGTREKTLCCVLVDLLLGLGFLHLLRDIDKDI</sequence>
<keyword evidence="1" id="KW-1133">Transmembrane helix</keyword>
<keyword evidence="1" id="KW-0472">Membrane</keyword>
<reference evidence="2" key="1">
    <citation type="submission" date="2022-05" db="EMBL/GenBank/DDBJ databases">
        <authorList>
            <person name="Okamura Y."/>
        </authorList>
    </citation>
    <scope>NUCLEOTIDE SEQUENCE</scope>
</reference>
<keyword evidence="1" id="KW-0812">Transmembrane</keyword>
<accession>A0A9P0TML3</accession>
<evidence type="ECO:0000256" key="1">
    <source>
        <dbReference type="SAM" id="Phobius"/>
    </source>
</evidence>
<keyword evidence="3" id="KW-1185">Reference proteome</keyword>